<organism evidence="1 2">
    <name type="scientific">Scophthalmus maximus</name>
    <name type="common">Turbot</name>
    <name type="synonym">Psetta maxima</name>
    <dbReference type="NCBI Taxonomy" id="52904"/>
    <lineage>
        <taxon>Eukaryota</taxon>
        <taxon>Metazoa</taxon>
        <taxon>Chordata</taxon>
        <taxon>Craniata</taxon>
        <taxon>Vertebrata</taxon>
        <taxon>Euteleostomi</taxon>
        <taxon>Actinopterygii</taxon>
        <taxon>Neopterygii</taxon>
        <taxon>Teleostei</taxon>
        <taxon>Neoteleostei</taxon>
        <taxon>Acanthomorphata</taxon>
        <taxon>Carangaria</taxon>
        <taxon>Pleuronectiformes</taxon>
        <taxon>Pleuronectoidei</taxon>
        <taxon>Scophthalmidae</taxon>
        <taxon>Scophthalmus</taxon>
    </lineage>
</organism>
<proteinExistence type="predicted"/>
<dbReference type="AlphaFoldDB" id="A0A6A4TMT0"/>
<sequence length="174" mass="20108">MTVMFTDGQRARSDAVSVRDSSYYFIIVCKHRKYRSELAWLLITERLLLWAPIIHSVGLFLRSYIVMDTVVTFFGVVSTADGRKEEEKIRKLTWATTYATFGVLLLRSLCEIPVVRGPFDLLSWALMSTIKTVREDICWCRVWGELRRLKTAPGGTDDPSRCVPAYQTRQTYRV</sequence>
<gene>
    <name evidence="1" type="ORF">F2P81_000258</name>
</gene>
<protein>
    <submittedName>
        <fullName evidence="1">Uncharacterized protein</fullName>
    </submittedName>
</protein>
<dbReference type="EMBL" id="VEVO01000001">
    <property type="protein sequence ID" value="KAF0046625.1"/>
    <property type="molecule type" value="Genomic_DNA"/>
</dbReference>
<evidence type="ECO:0000313" key="2">
    <source>
        <dbReference type="Proteomes" id="UP000438429"/>
    </source>
</evidence>
<dbReference type="Proteomes" id="UP000438429">
    <property type="component" value="Unassembled WGS sequence"/>
</dbReference>
<evidence type="ECO:0000313" key="1">
    <source>
        <dbReference type="EMBL" id="KAF0046625.1"/>
    </source>
</evidence>
<comment type="caution">
    <text evidence="1">The sequence shown here is derived from an EMBL/GenBank/DDBJ whole genome shotgun (WGS) entry which is preliminary data.</text>
</comment>
<reference evidence="1 2" key="1">
    <citation type="submission" date="2019-06" db="EMBL/GenBank/DDBJ databases">
        <title>Draft genomes of female and male turbot (Scophthalmus maximus).</title>
        <authorList>
            <person name="Xu H."/>
            <person name="Xu X.-W."/>
            <person name="Shao C."/>
            <person name="Chen S."/>
        </authorList>
    </citation>
    <scope>NUCLEOTIDE SEQUENCE [LARGE SCALE GENOMIC DNA]</scope>
    <source>
        <strain evidence="1">Ysfricsl-2016a</strain>
        <tissue evidence="1">Blood</tissue>
    </source>
</reference>
<name>A0A6A4TMT0_SCOMX</name>
<accession>A0A6A4TMT0</accession>